<dbReference type="Pfam" id="PF00015">
    <property type="entry name" value="MCPsignal"/>
    <property type="match status" value="1"/>
</dbReference>
<proteinExistence type="inferred from homology"/>
<dbReference type="CDD" id="cd11386">
    <property type="entry name" value="MCP_signal"/>
    <property type="match status" value="1"/>
</dbReference>
<dbReference type="SUPFAM" id="SSF58104">
    <property type="entry name" value="Methyl-accepting chemotaxis protein (MCP) signaling domain"/>
    <property type="match status" value="1"/>
</dbReference>
<protein>
    <submittedName>
        <fullName evidence="8">Methyl-accepting chemotaxis protein</fullName>
    </submittedName>
</protein>
<feature type="domain" description="HAMP" evidence="7">
    <location>
        <begin position="200"/>
        <end position="253"/>
    </location>
</feature>
<comment type="similarity">
    <text evidence="2">Belongs to the methyl-accepting chemotaxis (MCP) protein family.</text>
</comment>
<name>A0ABS1RZD8_RHOSU</name>
<evidence type="ECO:0000259" key="7">
    <source>
        <dbReference type="PROSITE" id="PS50885"/>
    </source>
</evidence>
<dbReference type="PRINTS" id="PR00260">
    <property type="entry name" value="CHEMTRNSDUCR"/>
</dbReference>
<dbReference type="SMART" id="SM00283">
    <property type="entry name" value="MA"/>
    <property type="match status" value="1"/>
</dbReference>
<sequence length="610" mass="64309">MQATSPRTRTKSLGSSVFVRIAGLIALTIAIVAALLITLSVRSTLQLVDRSVDRLMTQMTQASSEALGGHIAFRNEAEIEAEMAQYIDGAGEELVLVEVTAADGTVLAETRDDRSADRELLGVLSGRAIESGEVVYSDDGLTIAVPVRYGKSGRVVGAFAATWSQKAMITHFLEEMAPAMAMIAVLFLLLLVGATLLLRRMIGRPLDEVSDAMAMVADGVLDRQVPDTERRDEIGVIARSLEALRGTLLDAKHAEAERDIDRTDQKRAVDLLGRGLTALASGDLTFTIEQEFAGGRDQLRSDYNATVQTLNALMGAVVENATEITTRSEEISGASDNLSRRTENQAATLEETAAALDEMTTSVRAAADSAAQVETVVRDARGNAEQSGRVVKEAIGAMSEIKNSSDGIGQIIGVIDDIAFQTNLLALNAGVEAARAGEAGRGFAVVASEGRALAQRSSEAAKEIKTLISKSSEQVESGVALVNRAGDALTDIVDRVGNIAELISGIASGAQGQSAGLGEINVGMSELDKVTQQNAAMVEEVTAAATTLKQEAQSLQTQVARFQLQSGPSGGGSRRAERISVRNASVASDRSPAPRASQKRAVNDAGWQDF</sequence>
<evidence type="ECO:0000256" key="3">
    <source>
        <dbReference type="PROSITE-ProRule" id="PRU00284"/>
    </source>
</evidence>
<feature type="domain" description="HAMP" evidence="7">
    <location>
        <begin position="263"/>
        <end position="315"/>
    </location>
</feature>
<dbReference type="CDD" id="cd06225">
    <property type="entry name" value="HAMP"/>
    <property type="match status" value="1"/>
</dbReference>
<keyword evidence="9" id="KW-1185">Reference proteome</keyword>
<dbReference type="Gene3D" id="6.10.340.10">
    <property type="match status" value="1"/>
</dbReference>
<dbReference type="SUPFAM" id="SSF158472">
    <property type="entry name" value="HAMP domain-like"/>
    <property type="match status" value="1"/>
</dbReference>
<gene>
    <name evidence="8" type="ORF">JMM60_21525</name>
</gene>
<evidence type="ECO:0000313" key="8">
    <source>
        <dbReference type="EMBL" id="MBL3611293.1"/>
    </source>
</evidence>
<dbReference type="InterPro" id="IPR004090">
    <property type="entry name" value="Chemotax_Me-accpt_rcpt"/>
</dbReference>
<dbReference type="PANTHER" id="PTHR43531:SF11">
    <property type="entry name" value="METHYL-ACCEPTING CHEMOTAXIS PROTEIN 3"/>
    <property type="match status" value="1"/>
</dbReference>
<evidence type="ECO:0000256" key="1">
    <source>
        <dbReference type="ARBA" id="ARBA00022500"/>
    </source>
</evidence>
<feature type="transmembrane region" description="Helical" evidence="5">
    <location>
        <begin position="176"/>
        <end position="198"/>
    </location>
</feature>
<evidence type="ECO:0000313" key="9">
    <source>
        <dbReference type="Proteomes" id="UP000604473"/>
    </source>
</evidence>
<dbReference type="RefSeq" id="WP_337248421.1">
    <property type="nucleotide sequence ID" value="NZ_JAESJJ010000068.1"/>
</dbReference>
<comment type="caution">
    <text evidence="8">The sequence shown here is derived from an EMBL/GenBank/DDBJ whole genome shotgun (WGS) entry which is preliminary data.</text>
</comment>
<accession>A0ABS1RZD8</accession>
<dbReference type="InterPro" id="IPR004089">
    <property type="entry name" value="MCPsignal_dom"/>
</dbReference>
<dbReference type="PROSITE" id="PS50111">
    <property type="entry name" value="CHEMOTAXIS_TRANSDUC_2"/>
    <property type="match status" value="1"/>
</dbReference>
<keyword evidence="5" id="KW-1133">Transmembrane helix</keyword>
<keyword evidence="5" id="KW-0472">Membrane</keyword>
<organism evidence="8 9">
    <name type="scientific">Rhodovulum sulfidophilum</name>
    <name type="common">Rhodobacter sulfidophilus</name>
    <dbReference type="NCBI Taxonomy" id="35806"/>
    <lineage>
        <taxon>Bacteria</taxon>
        <taxon>Pseudomonadati</taxon>
        <taxon>Pseudomonadota</taxon>
        <taxon>Alphaproteobacteria</taxon>
        <taxon>Rhodobacterales</taxon>
        <taxon>Paracoccaceae</taxon>
        <taxon>Rhodovulum</taxon>
    </lineage>
</organism>
<keyword evidence="1" id="KW-0145">Chemotaxis</keyword>
<dbReference type="PANTHER" id="PTHR43531">
    <property type="entry name" value="PROTEIN ICFG"/>
    <property type="match status" value="1"/>
</dbReference>
<evidence type="ECO:0000256" key="4">
    <source>
        <dbReference type="SAM" id="MobiDB-lite"/>
    </source>
</evidence>
<keyword evidence="5" id="KW-0812">Transmembrane</keyword>
<feature type="region of interest" description="Disordered" evidence="4">
    <location>
        <begin position="564"/>
        <end position="610"/>
    </location>
</feature>
<feature type="domain" description="Methyl-accepting transducer" evidence="6">
    <location>
        <begin position="320"/>
        <end position="549"/>
    </location>
</feature>
<reference evidence="8 9" key="1">
    <citation type="submission" date="2021-01" db="EMBL/GenBank/DDBJ databases">
        <title>Draft genomes of Rhodovulum sulfidophilum.</title>
        <authorList>
            <person name="Guzman M.S."/>
        </authorList>
    </citation>
    <scope>NUCLEOTIDE SEQUENCE [LARGE SCALE GENOMIC DNA]</scope>
    <source>
        <strain evidence="8 9">AB35</strain>
    </source>
</reference>
<keyword evidence="3" id="KW-0807">Transducer</keyword>
<dbReference type="EMBL" id="JAESJJ010000068">
    <property type="protein sequence ID" value="MBL3611293.1"/>
    <property type="molecule type" value="Genomic_DNA"/>
</dbReference>
<dbReference type="Pfam" id="PF00672">
    <property type="entry name" value="HAMP"/>
    <property type="match status" value="1"/>
</dbReference>
<dbReference type="SMART" id="SM00304">
    <property type="entry name" value="HAMP"/>
    <property type="match status" value="2"/>
</dbReference>
<evidence type="ECO:0000259" key="6">
    <source>
        <dbReference type="PROSITE" id="PS50111"/>
    </source>
</evidence>
<evidence type="ECO:0000256" key="2">
    <source>
        <dbReference type="ARBA" id="ARBA00029447"/>
    </source>
</evidence>
<dbReference type="Gene3D" id="1.10.287.950">
    <property type="entry name" value="Methyl-accepting chemotaxis protein"/>
    <property type="match status" value="1"/>
</dbReference>
<dbReference type="PROSITE" id="PS50885">
    <property type="entry name" value="HAMP"/>
    <property type="match status" value="2"/>
</dbReference>
<dbReference type="Proteomes" id="UP000604473">
    <property type="component" value="Unassembled WGS sequence"/>
</dbReference>
<dbReference type="InterPro" id="IPR051310">
    <property type="entry name" value="MCP_chemotaxis"/>
</dbReference>
<dbReference type="InterPro" id="IPR003660">
    <property type="entry name" value="HAMP_dom"/>
</dbReference>
<evidence type="ECO:0000256" key="5">
    <source>
        <dbReference type="SAM" id="Phobius"/>
    </source>
</evidence>
<feature type="transmembrane region" description="Helical" evidence="5">
    <location>
        <begin position="21"/>
        <end position="41"/>
    </location>
</feature>